<feature type="compositionally biased region" description="Low complexity" evidence="1">
    <location>
        <begin position="128"/>
        <end position="142"/>
    </location>
</feature>
<feature type="region of interest" description="Disordered" evidence="1">
    <location>
        <begin position="120"/>
        <end position="165"/>
    </location>
</feature>
<reference evidence="2" key="1">
    <citation type="journal article" date="2020" name="Stud. Mycol.">
        <title>101 Dothideomycetes genomes: a test case for predicting lifestyles and emergence of pathogens.</title>
        <authorList>
            <person name="Haridas S."/>
            <person name="Albert R."/>
            <person name="Binder M."/>
            <person name="Bloem J."/>
            <person name="Labutti K."/>
            <person name="Salamov A."/>
            <person name="Andreopoulos B."/>
            <person name="Baker S."/>
            <person name="Barry K."/>
            <person name="Bills G."/>
            <person name="Bluhm B."/>
            <person name="Cannon C."/>
            <person name="Castanera R."/>
            <person name="Culley D."/>
            <person name="Daum C."/>
            <person name="Ezra D."/>
            <person name="Gonzalez J."/>
            <person name="Henrissat B."/>
            <person name="Kuo A."/>
            <person name="Liang C."/>
            <person name="Lipzen A."/>
            <person name="Lutzoni F."/>
            <person name="Magnuson J."/>
            <person name="Mondo S."/>
            <person name="Nolan M."/>
            <person name="Ohm R."/>
            <person name="Pangilinan J."/>
            <person name="Park H.-J."/>
            <person name="Ramirez L."/>
            <person name="Alfaro M."/>
            <person name="Sun H."/>
            <person name="Tritt A."/>
            <person name="Yoshinaga Y."/>
            <person name="Zwiers L.-H."/>
            <person name="Turgeon B."/>
            <person name="Goodwin S."/>
            <person name="Spatafora J."/>
            <person name="Crous P."/>
            <person name="Grigoriev I."/>
        </authorList>
    </citation>
    <scope>NUCLEOTIDE SEQUENCE</scope>
    <source>
        <strain evidence="2">CBS 175.79</strain>
    </source>
</reference>
<dbReference type="OrthoDB" id="2575228at2759"/>
<keyword evidence="3" id="KW-1185">Reference proteome</keyword>
<name>A0A6A5YBJ3_9PLEO</name>
<gene>
    <name evidence="2" type="ORF">BU24DRAFT_458274</name>
</gene>
<evidence type="ECO:0000256" key="1">
    <source>
        <dbReference type="SAM" id="MobiDB-lite"/>
    </source>
</evidence>
<dbReference type="Proteomes" id="UP000799778">
    <property type="component" value="Unassembled WGS sequence"/>
</dbReference>
<dbReference type="GeneID" id="54289011"/>
<protein>
    <submittedName>
        <fullName evidence="2">Uncharacterized protein</fullName>
    </submittedName>
</protein>
<feature type="region of interest" description="Disordered" evidence="1">
    <location>
        <begin position="432"/>
        <end position="532"/>
    </location>
</feature>
<feature type="compositionally biased region" description="Low complexity" evidence="1">
    <location>
        <begin position="438"/>
        <end position="454"/>
    </location>
</feature>
<feature type="region of interest" description="Disordered" evidence="1">
    <location>
        <begin position="334"/>
        <end position="375"/>
    </location>
</feature>
<evidence type="ECO:0000313" key="2">
    <source>
        <dbReference type="EMBL" id="KAF2022417.1"/>
    </source>
</evidence>
<accession>A0A6A5YBJ3</accession>
<sequence length="560" mass="60856">MRPSGDKEIEVVHPDDLFSQYLESDLQLNHTMAETSGPDDLAHLFNFPSSLNGSEHWDSMPNWEATSDDAWHKALQVLEQNPASPVVPVASSSPSIYLESREKIIRSTPDLLSFDDLFESEPIERRQPASTPSTPKATTSPRSAKKVTSNPEKPQKSGIHKATKKLSTISKMMRASPFRTNLQDLWTRKLDAPADTFNLQLPNTPPQSVKLFEHQGTTNEFYAPQQQPAYTTPLSPFPDSTPEVSQANYQLTPLSSPAIDTTSRCSNGESYQFSNDSVNSAFCSQNMSNAALSALQTPPSSHRLQMSAWGPDTPASLDFAFSASPDYRAIPGKNQAWWPNAPVSTSQPSSSSYQTTQSHSAPQSRTQSQSLGYNSTPVNGLGISCDTSSFSGFNSDLGTVSTSNESSNDFSTSTSASSFDLGYTVMYPTTPGVPIGQPLNSSTPSRSPSMSPQPRFHRRRHSSNTHTTRAHRRKSSGSSQHSHSNGKTQSVGFVNFTPDDSRKILTGVAPSGSSKTKARREKEAAEKRRKLSQAAVKAVIEAGGDLARLEEGGLLNLGHE</sequence>
<feature type="compositionally biased region" description="Basic residues" evidence="1">
    <location>
        <begin position="455"/>
        <end position="475"/>
    </location>
</feature>
<evidence type="ECO:0000313" key="3">
    <source>
        <dbReference type="Proteomes" id="UP000799778"/>
    </source>
</evidence>
<dbReference type="AlphaFoldDB" id="A0A6A5YBJ3"/>
<dbReference type="RefSeq" id="XP_033390756.1">
    <property type="nucleotide sequence ID" value="XM_033531614.1"/>
</dbReference>
<dbReference type="EMBL" id="ML978066">
    <property type="protein sequence ID" value="KAF2022417.1"/>
    <property type="molecule type" value="Genomic_DNA"/>
</dbReference>
<feature type="compositionally biased region" description="Low complexity" evidence="1">
    <location>
        <begin position="344"/>
        <end position="360"/>
    </location>
</feature>
<organism evidence="2 3">
    <name type="scientific">Aaosphaeria arxii CBS 175.79</name>
    <dbReference type="NCBI Taxonomy" id="1450172"/>
    <lineage>
        <taxon>Eukaryota</taxon>
        <taxon>Fungi</taxon>
        <taxon>Dikarya</taxon>
        <taxon>Ascomycota</taxon>
        <taxon>Pezizomycotina</taxon>
        <taxon>Dothideomycetes</taxon>
        <taxon>Pleosporomycetidae</taxon>
        <taxon>Pleosporales</taxon>
        <taxon>Pleosporales incertae sedis</taxon>
        <taxon>Aaosphaeria</taxon>
    </lineage>
</organism>
<proteinExistence type="predicted"/>
<feature type="compositionally biased region" description="Polar residues" evidence="1">
    <location>
        <begin position="361"/>
        <end position="375"/>
    </location>
</feature>